<evidence type="ECO:0000313" key="4">
    <source>
        <dbReference type="Proteomes" id="UP001196316"/>
    </source>
</evidence>
<dbReference type="PROSITE" id="PS50943">
    <property type="entry name" value="HTH_CROC1"/>
    <property type="match status" value="2"/>
</dbReference>
<dbReference type="EMBL" id="JAHOEP010000024">
    <property type="protein sequence ID" value="MBV3408634.1"/>
    <property type="molecule type" value="Genomic_DNA"/>
</dbReference>
<evidence type="ECO:0000256" key="1">
    <source>
        <dbReference type="ARBA" id="ARBA00023125"/>
    </source>
</evidence>
<dbReference type="GO" id="GO:0003677">
    <property type="term" value="F:DNA binding"/>
    <property type="evidence" value="ECO:0007669"/>
    <property type="project" value="UniProtKB-KW"/>
</dbReference>
<evidence type="ECO:0000259" key="2">
    <source>
        <dbReference type="PROSITE" id="PS50943"/>
    </source>
</evidence>
<dbReference type="InterPro" id="IPR039418">
    <property type="entry name" value="LexA-like"/>
</dbReference>
<dbReference type="Proteomes" id="UP001196316">
    <property type="component" value="Unassembled WGS sequence"/>
</dbReference>
<dbReference type="InterPro" id="IPR015927">
    <property type="entry name" value="Peptidase_S24_S26A/B/C"/>
</dbReference>
<feature type="domain" description="HTH cro/C1-type" evidence="2">
    <location>
        <begin position="66"/>
        <end position="104"/>
    </location>
</feature>
<dbReference type="Pfam" id="PF01381">
    <property type="entry name" value="HTH_3"/>
    <property type="match status" value="2"/>
</dbReference>
<dbReference type="RefSeq" id="WP_217326690.1">
    <property type="nucleotide sequence ID" value="NZ_JAHOEK010000023.1"/>
</dbReference>
<feature type="domain" description="HTH cro/C1-type" evidence="2">
    <location>
        <begin position="6"/>
        <end position="44"/>
    </location>
</feature>
<dbReference type="CDD" id="cd06529">
    <property type="entry name" value="S24_LexA-like"/>
    <property type="match status" value="1"/>
</dbReference>
<dbReference type="AlphaFoldDB" id="A0AAW4N8Q9"/>
<keyword evidence="1" id="KW-0238">DNA-binding</keyword>
<proteinExistence type="predicted"/>
<dbReference type="PANTHER" id="PTHR46558:SF11">
    <property type="entry name" value="HTH-TYPE TRANSCRIPTIONAL REGULATOR XRE"/>
    <property type="match status" value="1"/>
</dbReference>
<dbReference type="SMART" id="SM00530">
    <property type="entry name" value="HTH_XRE"/>
    <property type="match status" value="2"/>
</dbReference>
<evidence type="ECO:0000313" key="3">
    <source>
        <dbReference type="EMBL" id="MBV3408634.1"/>
    </source>
</evidence>
<dbReference type="InterPro" id="IPR001387">
    <property type="entry name" value="Cro/C1-type_HTH"/>
</dbReference>
<sequence length="266" mass="29422">MNDLDIKQIRAKIGLTQAELAKKLGVDTKTVQNWESGATIPKSKYGILGVLSKETTAPSKELGFEVKDLRKMLGVTQVELAKMVGVTEATIQNWERGKKIPTTKHTTLRSLWESCAPSLKPHKYFGGESCEQLESATIVPLIPISAQGGSLNDFTASVMEYDCEKVLSPIRDVDFAMTVSGDSMSPEYPSGCQVLVKRINERAFIDWGKVFVLDTINGTIIKKLMPVEGDPEKVTCVSINPEYPSFEVGFEHIRGVYRVLMCMSLK</sequence>
<dbReference type="CDD" id="cd00093">
    <property type="entry name" value="HTH_XRE"/>
    <property type="match status" value="2"/>
</dbReference>
<reference evidence="3" key="1">
    <citation type="submission" date="2021-06" db="EMBL/GenBank/DDBJ databases">
        <title>Collection of gut derived symbiotic bacterial strains cultured from healthy donors.</title>
        <authorList>
            <person name="Lin H."/>
            <person name="Littmann E."/>
            <person name="Pamer E.G."/>
        </authorList>
    </citation>
    <scope>NUCLEOTIDE SEQUENCE</scope>
    <source>
        <strain evidence="3">MSK.21.60</strain>
    </source>
</reference>
<dbReference type="Pfam" id="PF00717">
    <property type="entry name" value="Peptidase_S24"/>
    <property type="match status" value="1"/>
</dbReference>
<protein>
    <submittedName>
        <fullName evidence="3">Helix-turn-helix domain-containing protein</fullName>
    </submittedName>
</protein>
<comment type="caution">
    <text evidence="3">The sequence shown here is derived from an EMBL/GenBank/DDBJ whole genome shotgun (WGS) entry which is preliminary data.</text>
</comment>
<gene>
    <name evidence="3" type="ORF">KSW80_09530</name>
</gene>
<dbReference type="PANTHER" id="PTHR46558">
    <property type="entry name" value="TRACRIPTIONAL REGULATORY PROTEIN-RELATED-RELATED"/>
    <property type="match status" value="1"/>
</dbReference>
<organism evidence="3 4">
    <name type="scientific">Segatella copri</name>
    <dbReference type="NCBI Taxonomy" id="165179"/>
    <lineage>
        <taxon>Bacteria</taxon>
        <taxon>Pseudomonadati</taxon>
        <taxon>Bacteroidota</taxon>
        <taxon>Bacteroidia</taxon>
        <taxon>Bacteroidales</taxon>
        <taxon>Prevotellaceae</taxon>
        <taxon>Segatella</taxon>
    </lineage>
</organism>
<accession>A0AAW4N8Q9</accession>
<name>A0AAW4N8Q9_9BACT</name>